<dbReference type="Pfam" id="PF13602">
    <property type="entry name" value="ADH_zinc_N_2"/>
    <property type="match status" value="1"/>
</dbReference>
<organism evidence="7 8">
    <name type="scientific">Cobetia amphilecti</name>
    <dbReference type="NCBI Taxonomy" id="1055104"/>
    <lineage>
        <taxon>Bacteria</taxon>
        <taxon>Pseudomonadati</taxon>
        <taxon>Pseudomonadota</taxon>
        <taxon>Gammaproteobacteria</taxon>
        <taxon>Oceanospirillales</taxon>
        <taxon>Halomonadaceae</taxon>
        <taxon>Cobetia</taxon>
    </lineage>
</organism>
<dbReference type="PANTHER" id="PTHR44154">
    <property type="entry name" value="QUINONE OXIDOREDUCTASE"/>
    <property type="match status" value="1"/>
</dbReference>
<dbReference type="SUPFAM" id="SSF50129">
    <property type="entry name" value="GroES-like"/>
    <property type="match status" value="1"/>
</dbReference>
<dbReference type="SUPFAM" id="SSF51735">
    <property type="entry name" value="NAD(P)-binding Rossmann-fold domains"/>
    <property type="match status" value="1"/>
</dbReference>
<evidence type="ECO:0000313" key="7">
    <source>
        <dbReference type="EMBL" id="MDO6673594.1"/>
    </source>
</evidence>
<keyword evidence="3" id="KW-0963">Cytoplasm</keyword>
<dbReference type="GO" id="GO:0005737">
    <property type="term" value="C:cytoplasm"/>
    <property type="evidence" value="ECO:0007669"/>
    <property type="project" value="UniProtKB-SubCell"/>
</dbReference>
<reference evidence="7" key="1">
    <citation type="submission" date="2023-07" db="EMBL/GenBank/DDBJ databases">
        <title>Genome content predicts the carbon catabolic preferences of heterotrophic bacteria.</title>
        <authorList>
            <person name="Gralka M."/>
        </authorList>
    </citation>
    <scope>NUCLEOTIDE SEQUENCE</scope>
    <source>
        <strain evidence="7">C2R13</strain>
    </source>
</reference>
<evidence type="ECO:0000259" key="6">
    <source>
        <dbReference type="SMART" id="SM00829"/>
    </source>
</evidence>
<dbReference type="Pfam" id="PF08240">
    <property type="entry name" value="ADH_N"/>
    <property type="match status" value="1"/>
</dbReference>
<keyword evidence="5" id="KW-0694">RNA-binding</keyword>
<dbReference type="InterPro" id="IPR002364">
    <property type="entry name" value="Quin_OxRdtase/zeta-crystal_CS"/>
</dbReference>
<dbReference type="Gene3D" id="3.90.180.10">
    <property type="entry name" value="Medium-chain alcohol dehydrogenases, catalytic domain"/>
    <property type="match status" value="1"/>
</dbReference>
<dbReference type="RefSeq" id="WP_303595290.1">
    <property type="nucleotide sequence ID" value="NZ_JAUORK010000028.1"/>
</dbReference>
<gene>
    <name evidence="7" type="ORF">Q4535_15925</name>
</gene>
<dbReference type="PANTHER" id="PTHR44154:SF1">
    <property type="entry name" value="QUINONE OXIDOREDUCTASE"/>
    <property type="match status" value="1"/>
</dbReference>
<comment type="subunit">
    <text evidence="2">Homotetramer.</text>
</comment>
<dbReference type="InterPro" id="IPR011032">
    <property type="entry name" value="GroES-like_sf"/>
</dbReference>
<dbReference type="InterPro" id="IPR036291">
    <property type="entry name" value="NAD(P)-bd_dom_sf"/>
</dbReference>
<evidence type="ECO:0000256" key="4">
    <source>
        <dbReference type="ARBA" id="ARBA00022857"/>
    </source>
</evidence>
<evidence type="ECO:0000313" key="8">
    <source>
        <dbReference type="Proteomes" id="UP001170481"/>
    </source>
</evidence>
<evidence type="ECO:0000256" key="2">
    <source>
        <dbReference type="ARBA" id="ARBA00011881"/>
    </source>
</evidence>
<name>A0AAP4U0D6_9GAMM</name>
<dbReference type="Gene3D" id="3.40.50.720">
    <property type="entry name" value="NAD(P)-binding Rossmann-like Domain"/>
    <property type="match status" value="1"/>
</dbReference>
<dbReference type="GO" id="GO:0003723">
    <property type="term" value="F:RNA binding"/>
    <property type="evidence" value="ECO:0007669"/>
    <property type="project" value="UniProtKB-KW"/>
</dbReference>
<comment type="subcellular location">
    <subcellularLocation>
        <location evidence="1">Cytoplasm</location>
    </subcellularLocation>
</comment>
<keyword evidence="4" id="KW-0521">NADP</keyword>
<evidence type="ECO:0000256" key="5">
    <source>
        <dbReference type="ARBA" id="ARBA00022884"/>
    </source>
</evidence>
<dbReference type="EMBL" id="JAUORK010000028">
    <property type="protein sequence ID" value="MDO6673594.1"/>
    <property type="molecule type" value="Genomic_DNA"/>
</dbReference>
<dbReference type="Proteomes" id="UP001170481">
    <property type="component" value="Unassembled WGS sequence"/>
</dbReference>
<dbReference type="AlphaFoldDB" id="A0AAP4U0D6"/>
<dbReference type="InterPro" id="IPR051603">
    <property type="entry name" value="Zinc-ADH_QOR/CCCR"/>
</dbReference>
<dbReference type="SMART" id="SM00829">
    <property type="entry name" value="PKS_ER"/>
    <property type="match status" value="1"/>
</dbReference>
<dbReference type="PROSITE" id="PS01162">
    <property type="entry name" value="QOR_ZETA_CRYSTAL"/>
    <property type="match status" value="1"/>
</dbReference>
<protein>
    <submittedName>
        <fullName evidence="7">Zinc-binding dehydrogenase</fullName>
    </submittedName>
</protein>
<evidence type="ECO:0000256" key="1">
    <source>
        <dbReference type="ARBA" id="ARBA00004496"/>
    </source>
</evidence>
<evidence type="ECO:0000256" key="3">
    <source>
        <dbReference type="ARBA" id="ARBA00022490"/>
    </source>
</evidence>
<dbReference type="InterPro" id="IPR013154">
    <property type="entry name" value="ADH-like_N"/>
</dbReference>
<comment type="caution">
    <text evidence="7">The sequence shown here is derived from an EMBL/GenBank/DDBJ whole genome shotgun (WGS) entry which is preliminary data.</text>
</comment>
<sequence>MLASMHAMVLRNPGPDADFVATECPLPTPGPGQVRIRVAASSVNPLDLKLASGQVPLLPPAPCVLHGDVAGVIDAVGDDVLAFSPGDEVLGFAGGVAAHPGALADYMLADERLITRKPRRLSFMEAAALPAVFITAWQALVERGRLEAGQRVLIHGGAGGVGHVALQIARCIGAEVATTVSSDDKARAARDCGADHVIRYREEAVADYVARLTGGEGFDLVFDCVGGDNLAASFAASKLGGRIVTINARTTVDLSPLHAGSRSLEVLSILLPLTAGIGHEQQRQALGKLVELVEEGEFKVRLDEHQFDFSEVAEAHRHQASGKAVGKISLVRRQFWDAAQ</sequence>
<dbReference type="GO" id="GO:0016491">
    <property type="term" value="F:oxidoreductase activity"/>
    <property type="evidence" value="ECO:0007669"/>
    <property type="project" value="InterPro"/>
</dbReference>
<proteinExistence type="predicted"/>
<dbReference type="InterPro" id="IPR020843">
    <property type="entry name" value="ER"/>
</dbReference>
<feature type="domain" description="Enoyl reductase (ER)" evidence="6">
    <location>
        <begin position="14"/>
        <end position="330"/>
    </location>
</feature>
<accession>A0AAP4U0D6</accession>
<dbReference type="GO" id="GO:0008270">
    <property type="term" value="F:zinc ion binding"/>
    <property type="evidence" value="ECO:0007669"/>
    <property type="project" value="InterPro"/>
</dbReference>